<dbReference type="AlphaFoldDB" id="A0A0H3MUN2"/>
<dbReference type="KEGG" id="ssb:SSUBM407_0664"/>
<evidence type="ECO:0000256" key="7">
    <source>
        <dbReference type="SAM" id="Phobius"/>
    </source>
</evidence>
<feature type="transmembrane region" description="Helical" evidence="7">
    <location>
        <begin position="257"/>
        <end position="275"/>
    </location>
</feature>
<comment type="pathway">
    <text evidence="2">Cell wall biogenesis; lipoteichoic acid biosynthesis.</text>
</comment>
<dbReference type="PANTHER" id="PTHR47371">
    <property type="entry name" value="LIPOTEICHOIC ACID SYNTHASE"/>
    <property type="match status" value="1"/>
</dbReference>
<dbReference type="Gene3D" id="3.40.720.10">
    <property type="entry name" value="Alkaline Phosphatase, subunit A"/>
    <property type="match status" value="1"/>
</dbReference>
<keyword evidence="4 7" id="KW-0812">Transmembrane</keyword>
<accession>A0A0H3MUN2</accession>
<reference evidence="9 10" key="1">
    <citation type="journal article" date="2009" name="PLoS ONE">
        <title>Rapid evolution of virulence and drug resistance in the emerging zoonotic pathogen Streptococcus suis.</title>
        <authorList>
            <person name="Holden M.T.G."/>
            <person name="Hauser H."/>
            <person name="Sanders M."/>
            <person name="Ngo T.H."/>
            <person name="Cherevach I."/>
            <person name="Cronin A."/>
            <person name="Goodhead I."/>
            <person name="Mungall K."/>
            <person name="Quail M.A."/>
            <person name="Price C."/>
            <person name="Rabbinowitsch E."/>
            <person name="Sharp S."/>
            <person name="Croucher N.J."/>
            <person name="Chieu T.B."/>
            <person name="Mai N.T.H."/>
            <person name="Diep T.S."/>
            <person name="Chinh N.T."/>
            <person name="Kehoe M."/>
            <person name="Leigh J.A."/>
            <person name="Ward P.N."/>
            <person name="Dowson C.G."/>
            <person name="Whatmore A.M."/>
            <person name="Chanter N."/>
            <person name="Iversen P."/>
            <person name="Gottschalk M."/>
            <person name="Slater J.D."/>
            <person name="Smith H.E."/>
            <person name="Spratt B.G."/>
            <person name="Xu J."/>
            <person name="Ye C."/>
            <person name="Bentley S."/>
            <person name="Barrell B.G."/>
            <person name="Schultsz C."/>
            <person name="Maskell D.J."/>
            <person name="Parkhill J."/>
        </authorList>
    </citation>
    <scope>NUCLEOTIDE SEQUENCE [LARGE SCALE GENOMIC DNA]</scope>
    <source>
        <strain evidence="9 10">BM407</strain>
    </source>
</reference>
<evidence type="ECO:0000313" key="10">
    <source>
        <dbReference type="Proteomes" id="UP000009077"/>
    </source>
</evidence>
<evidence type="ECO:0000256" key="4">
    <source>
        <dbReference type="ARBA" id="ARBA00022692"/>
    </source>
</evidence>
<dbReference type="HOGENOM" id="CLU_014385_1_0_9"/>
<comment type="subcellular location">
    <subcellularLocation>
        <location evidence="1">Cell membrane</location>
        <topology evidence="1">Multi-pass membrane protein</topology>
    </subcellularLocation>
</comment>
<keyword evidence="3" id="KW-1003">Cell membrane</keyword>
<evidence type="ECO:0000313" key="9">
    <source>
        <dbReference type="EMBL" id="CAZ55498.1"/>
    </source>
</evidence>
<name>A0A0H3MUN2_STRS4</name>
<dbReference type="Proteomes" id="UP000009077">
    <property type="component" value="Chromosome"/>
</dbReference>
<evidence type="ECO:0000256" key="6">
    <source>
        <dbReference type="ARBA" id="ARBA00023136"/>
    </source>
</evidence>
<keyword evidence="5 7" id="KW-1133">Transmembrane helix</keyword>
<dbReference type="InterPro" id="IPR050448">
    <property type="entry name" value="OpgB/LTA_synthase_biosynth"/>
</dbReference>
<dbReference type="CDD" id="cd16015">
    <property type="entry name" value="LTA_synthase"/>
    <property type="match status" value="1"/>
</dbReference>
<dbReference type="InterPro" id="IPR000917">
    <property type="entry name" value="Sulfatase_N"/>
</dbReference>
<dbReference type="EMBL" id="FM252032">
    <property type="protein sequence ID" value="CAZ55498.1"/>
    <property type="molecule type" value="Genomic_DNA"/>
</dbReference>
<sequence length="853" mass="97371">MLINMKLIKQLIHILISIGLIGSFFLYAHLIQNELGSTKNDGTIEIIAEQPNQVIDSIQINGRYIHSSEIIENQWGINDADLIPNFSSLGEENSLVIKSSSSVRTLSFEYFVSENPTIVKIKVGGQLVESIDTSTGDKYKNLAFIELPYTLRITKDNQFWYLHLIVLALGLTCFILNGATWRIKRRDIRILTILLIVQYIFTTFTFPRLYRNELVLFNSNFNKMETQQLLVALTYLIFFSLLGYKQLRGHISKAFKTISLSVIYLLVPIFSLFIIENSYSQFSTLSSNSLWNNLIIIGVLYLILVFTTNLRFASLLILSASVFIGISNQLLIDSRGAPLLFYNLFQITDGLNVASSVAININNRMLQSMVFSYILLTFFFFIPKLYLPKLLPSRTFYSSYDFKWPKRFSRILLGYITLITIVPMINKTVVSNANISLNYWRMYVTYGQFGLPLSLASFYEDSKITKPEGYSVPKLNEVLEKYPPETEKQTIRPNIIFIQNESQSDFSNLQGLNMEPNPLSNQHALTDNTIHGTLNVSVFGGGTANTEYEVLTSNPISLLSSNLFPYQQIITQDRPSFATYLKNKNYDTVALHPQSGNNYNRNAVYPLLGFNKSYFLDSEPAISSLAPLTIDRGWPSDQFLFNGIKELYTQKGDQPLFSFVVTMQGHGGYPSTEEIYPREVSINGSTSEYLAETEFLTSMKRTDEAFADLITFFSTYKEPTVIVMYGDHQPSLTQEFYAQFMDENNPAAKYSTPLVIWSNFDIRERESTTISPNYLVPYLMDILSESDYALPRSPYQQFLSDMQIEAPIITSWGNIDNNGQQIEDLSTLPLYQTYLQLEYNSAIDKQPLTDLYE</sequence>
<feature type="transmembrane region" description="Helical" evidence="7">
    <location>
        <begin position="370"/>
        <end position="387"/>
    </location>
</feature>
<feature type="transmembrane region" description="Helical" evidence="7">
    <location>
        <begin position="188"/>
        <end position="206"/>
    </location>
</feature>
<keyword evidence="10" id="KW-1185">Reference proteome</keyword>
<evidence type="ECO:0000259" key="8">
    <source>
        <dbReference type="Pfam" id="PF00884"/>
    </source>
</evidence>
<evidence type="ECO:0000256" key="1">
    <source>
        <dbReference type="ARBA" id="ARBA00004651"/>
    </source>
</evidence>
<dbReference type="GO" id="GO:0005886">
    <property type="term" value="C:plasma membrane"/>
    <property type="evidence" value="ECO:0007669"/>
    <property type="project" value="UniProtKB-SubCell"/>
</dbReference>
<dbReference type="InterPro" id="IPR017850">
    <property type="entry name" value="Alkaline_phosphatase_core_sf"/>
</dbReference>
<organism evidence="9 10">
    <name type="scientific">Streptococcus suis (strain BM407)</name>
    <dbReference type="NCBI Taxonomy" id="568814"/>
    <lineage>
        <taxon>Bacteria</taxon>
        <taxon>Bacillati</taxon>
        <taxon>Bacillota</taxon>
        <taxon>Bacilli</taxon>
        <taxon>Lactobacillales</taxon>
        <taxon>Streptococcaceae</taxon>
        <taxon>Streptococcus</taxon>
    </lineage>
</organism>
<keyword evidence="6 7" id="KW-0472">Membrane</keyword>
<gene>
    <name evidence="9" type="ordered locus">SSUBM407_0664</name>
</gene>
<dbReference type="PATRIC" id="fig|568814.3.peg.689"/>
<dbReference type="SUPFAM" id="SSF53649">
    <property type="entry name" value="Alkaline phosphatase-like"/>
    <property type="match status" value="1"/>
</dbReference>
<evidence type="ECO:0000256" key="5">
    <source>
        <dbReference type="ARBA" id="ARBA00022989"/>
    </source>
</evidence>
<feature type="transmembrane region" description="Helical" evidence="7">
    <location>
        <begin position="408"/>
        <end position="425"/>
    </location>
</feature>
<dbReference type="PANTHER" id="PTHR47371:SF3">
    <property type="entry name" value="PHOSPHOGLYCEROL TRANSFERASE I"/>
    <property type="match status" value="1"/>
</dbReference>
<dbReference type="Pfam" id="PF00884">
    <property type="entry name" value="Sulfatase"/>
    <property type="match status" value="1"/>
</dbReference>
<feature type="transmembrane region" description="Helical" evidence="7">
    <location>
        <begin position="12"/>
        <end position="31"/>
    </location>
</feature>
<feature type="transmembrane region" description="Helical" evidence="7">
    <location>
        <begin position="159"/>
        <end position="176"/>
    </location>
</feature>
<feature type="domain" description="Sulfatase N-terminal" evidence="8">
    <location>
        <begin position="493"/>
        <end position="783"/>
    </location>
</feature>
<feature type="transmembrane region" description="Helical" evidence="7">
    <location>
        <begin position="226"/>
        <end position="245"/>
    </location>
</feature>
<proteinExistence type="predicted"/>
<evidence type="ECO:0000256" key="3">
    <source>
        <dbReference type="ARBA" id="ARBA00022475"/>
    </source>
</evidence>
<feature type="transmembrane region" description="Helical" evidence="7">
    <location>
        <begin position="315"/>
        <end position="332"/>
    </location>
</feature>
<protein>
    <submittedName>
        <fullName evidence="9">Sulphatase</fullName>
    </submittedName>
</protein>
<feature type="transmembrane region" description="Helical" evidence="7">
    <location>
        <begin position="290"/>
        <end position="308"/>
    </location>
</feature>
<evidence type="ECO:0000256" key="2">
    <source>
        <dbReference type="ARBA" id="ARBA00004936"/>
    </source>
</evidence>